<dbReference type="Pfam" id="PF01391">
    <property type="entry name" value="Collagen"/>
    <property type="match status" value="1"/>
</dbReference>
<dbReference type="EMBL" id="JBICBT010000824">
    <property type="protein sequence ID" value="KAL3098400.1"/>
    <property type="molecule type" value="Genomic_DNA"/>
</dbReference>
<feature type="compositionally biased region" description="Gly residues" evidence="2">
    <location>
        <begin position="240"/>
        <end position="249"/>
    </location>
</feature>
<dbReference type="InterPro" id="IPR008160">
    <property type="entry name" value="Collagen"/>
</dbReference>
<feature type="region of interest" description="Disordered" evidence="2">
    <location>
        <begin position="304"/>
        <end position="323"/>
    </location>
</feature>
<comment type="caution">
    <text evidence="5">The sequence shown here is derived from an EMBL/GenBank/DDBJ whole genome shotgun (WGS) entry which is preliminary data.</text>
</comment>
<keyword evidence="1" id="KW-0677">Repeat</keyword>
<dbReference type="Proteomes" id="UP001620626">
    <property type="component" value="Unassembled WGS sequence"/>
</dbReference>
<dbReference type="InterPro" id="IPR002486">
    <property type="entry name" value="Col_cuticle_N"/>
</dbReference>
<evidence type="ECO:0000256" key="2">
    <source>
        <dbReference type="SAM" id="MobiDB-lite"/>
    </source>
</evidence>
<feature type="region of interest" description="Disordered" evidence="2">
    <location>
        <begin position="105"/>
        <end position="288"/>
    </location>
</feature>
<feature type="region of interest" description="Disordered" evidence="2">
    <location>
        <begin position="72"/>
        <end position="92"/>
    </location>
</feature>
<name>A0ABD2K679_9BILA</name>
<keyword evidence="3" id="KW-1133">Transmembrane helix</keyword>
<evidence type="ECO:0000256" key="1">
    <source>
        <dbReference type="ARBA" id="ARBA00022737"/>
    </source>
</evidence>
<keyword evidence="6" id="KW-1185">Reference proteome</keyword>
<feature type="transmembrane region" description="Helical" evidence="3">
    <location>
        <begin position="12"/>
        <end position="31"/>
    </location>
</feature>
<dbReference type="Pfam" id="PF01484">
    <property type="entry name" value="Col_cuticle_N"/>
    <property type="match status" value="1"/>
</dbReference>
<feature type="domain" description="Nematode cuticle collagen N-terminal" evidence="4">
    <location>
        <begin position="8"/>
        <end position="60"/>
    </location>
</feature>
<reference evidence="5 6" key="1">
    <citation type="submission" date="2024-10" db="EMBL/GenBank/DDBJ databases">
        <authorList>
            <person name="Kim D."/>
        </authorList>
    </citation>
    <scope>NUCLEOTIDE SEQUENCE [LARGE SCALE GENOMIC DNA]</scope>
    <source>
        <strain evidence="5">BH-2024</strain>
    </source>
</reference>
<feature type="compositionally biased region" description="Low complexity" evidence="2">
    <location>
        <begin position="331"/>
        <end position="351"/>
    </location>
</feature>
<accession>A0ABD2K679</accession>
<keyword evidence="3" id="KW-0812">Transmembrane</keyword>
<organism evidence="5 6">
    <name type="scientific">Heterodera trifolii</name>
    <dbReference type="NCBI Taxonomy" id="157864"/>
    <lineage>
        <taxon>Eukaryota</taxon>
        <taxon>Metazoa</taxon>
        <taxon>Ecdysozoa</taxon>
        <taxon>Nematoda</taxon>
        <taxon>Chromadorea</taxon>
        <taxon>Rhabditida</taxon>
        <taxon>Tylenchina</taxon>
        <taxon>Tylenchomorpha</taxon>
        <taxon>Tylenchoidea</taxon>
        <taxon>Heteroderidae</taxon>
        <taxon>Heteroderinae</taxon>
        <taxon>Heterodera</taxon>
    </lineage>
</organism>
<evidence type="ECO:0000313" key="6">
    <source>
        <dbReference type="Proteomes" id="UP001620626"/>
    </source>
</evidence>
<evidence type="ECO:0000259" key="4">
    <source>
        <dbReference type="SMART" id="SM01088"/>
    </source>
</evidence>
<proteinExistence type="predicted"/>
<feature type="region of interest" description="Disordered" evidence="2">
    <location>
        <begin position="329"/>
        <end position="367"/>
    </location>
</feature>
<dbReference type="PANTHER" id="PTHR24637:SF420">
    <property type="entry name" value="NEMATODE CUTICLE COLLAGEN N-TERMINAL DOMAIN-CONTAINING PROTEIN"/>
    <property type="match status" value="1"/>
</dbReference>
<sequence length="478" mass="49506">MFTHNERHGVFFASVLSTVSLMAVVVLLPIAHQHFQHKMSMMLSNVQQCQHQSAKLWTQLITPDDAQLLSGTTERQKRRNGMPFEEEARSTGGFRGSCCACTQGPPGLRGPPGRDGFNGKDAKPGTLGYPGRPGKYIPAPPIEQTSCQMCNPGPQGPPGVPGPKGARGHAGQPGKSGKHGENNHQGPPGPQGARGEPGQPGKVGPAGDRGRLLNGAAPGRAGQMGPYGPRGTPGPPGKDGQPGGDGARGMRGPTGDRGDDGSQGPQGPAGMPGLVGEPGGCGHCQRGSTTAGGAIQAGQQRNNLAPVPVPQSSAPNNEGRPVNAAVPMTNQQQQPQQVQQQQKQELQEPQLFRQPAEQSSSAALGQQGSDVQATQVYKAQAHAAPISSNVPKAAAQIGRPAIPLPMAPPGQLPPSTVMPTVTVSGKFVGTGYSNNNNNGGGYRAAVMAANQNEEMMEYVEEMQQDYGQKANDATKGKK</sequence>
<keyword evidence="3" id="KW-0472">Membrane</keyword>
<gene>
    <name evidence="5" type="ORF">niasHT_022764</name>
</gene>
<dbReference type="SMART" id="SM01088">
    <property type="entry name" value="Col_cuticle_N"/>
    <property type="match status" value="1"/>
</dbReference>
<dbReference type="AlphaFoldDB" id="A0ABD2K679"/>
<feature type="compositionally biased region" description="Low complexity" evidence="2">
    <location>
        <begin position="358"/>
        <end position="367"/>
    </location>
</feature>
<protein>
    <recommendedName>
        <fullName evidence="4">Nematode cuticle collagen N-terminal domain-containing protein</fullName>
    </recommendedName>
</protein>
<dbReference type="PANTHER" id="PTHR24637">
    <property type="entry name" value="COLLAGEN"/>
    <property type="match status" value="1"/>
</dbReference>
<evidence type="ECO:0000256" key="3">
    <source>
        <dbReference type="SAM" id="Phobius"/>
    </source>
</evidence>
<evidence type="ECO:0000313" key="5">
    <source>
        <dbReference type="EMBL" id="KAL3098400.1"/>
    </source>
</evidence>